<sequence length="494" mass="56732">MDDWVVTVKYDLQRMAIIRTVEKRQLYNRSIFKVPASVVTDLNMKSYKPQFVSFGPNHHGEVHLMPMEEHMHRALLHFLKRSHKPLESYVNSLAEVAQILKDSYDSLDPTWERDTDTDRFLQLMILDGFFMLEVLRYNIRQVGNDYAVNDPIFSNIIMGGFTLCLVSNGTCLCLKINSLCFFSRFLLLKMRKLRSKPPGVYGGSPEIRRACRSKDRGRRKSQGYNKGRRSSEMDFAEITSSEEAGDQDEEFVNKLILQFCYGNIRFAAYPSMGKCLHLLDVHRKILLWPDAKGSHQTKSWWRWNILSCLMGQEAGAGDKIIWSAIEMYEAGISLKKSKSQSLQDISLEGGELSRPLCIIRSAKDVNLLHDKGIIQNALGSDEAMAELFNSITKDATIDQASSLDLELLHKRVDKHCKHWLITWCSKWRFWLANPRTRILGVLGRLSLWQRLSCFSCSLYCKQYSPSGHPNDSPTLVSLQCLKQIQVRLPSHRLG</sequence>
<comment type="caution">
    <text evidence="2">The sequence shown here is derived from an EMBL/GenBank/DDBJ whole genome shotgun (WGS) entry which is preliminary data.</text>
</comment>
<gene>
    <name evidence="2" type="ORF">RHSIM_Rhsim12G0118000</name>
</gene>
<dbReference type="Proteomes" id="UP000626092">
    <property type="component" value="Unassembled WGS sequence"/>
</dbReference>
<dbReference type="AlphaFoldDB" id="A0A834G1W7"/>
<dbReference type="PANTHER" id="PTHR31170:SF18">
    <property type="entry name" value="(WILD MALAYSIAN BANANA) HYPOTHETICAL PROTEIN"/>
    <property type="match status" value="1"/>
</dbReference>
<reference evidence="2" key="1">
    <citation type="submission" date="2019-11" db="EMBL/GenBank/DDBJ databases">
        <authorList>
            <person name="Liu Y."/>
            <person name="Hou J."/>
            <person name="Li T.-Q."/>
            <person name="Guan C.-H."/>
            <person name="Wu X."/>
            <person name="Wu H.-Z."/>
            <person name="Ling F."/>
            <person name="Zhang R."/>
            <person name="Shi X.-G."/>
            <person name="Ren J.-P."/>
            <person name="Chen E.-F."/>
            <person name="Sun J.-M."/>
        </authorList>
    </citation>
    <scope>NUCLEOTIDE SEQUENCE</scope>
    <source>
        <strain evidence="2">Adult_tree_wgs_1</strain>
        <tissue evidence="2">Leaves</tissue>
    </source>
</reference>
<dbReference type="Pfam" id="PF03140">
    <property type="entry name" value="DUF247"/>
    <property type="match status" value="3"/>
</dbReference>
<dbReference type="OrthoDB" id="1846188at2759"/>
<evidence type="ECO:0000313" key="2">
    <source>
        <dbReference type="EMBL" id="KAF7123278.1"/>
    </source>
</evidence>
<protein>
    <submittedName>
        <fullName evidence="2">Uncharacterized protein</fullName>
    </submittedName>
</protein>
<feature type="region of interest" description="Disordered" evidence="1">
    <location>
        <begin position="212"/>
        <end position="234"/>
    </location>
</feature>
<evidence type="ECO:0000313" key="3">
    <source>
        <dbReference type="Proteomes" id="UP000626092"/>
    </source>
</evidence>
<dbReference type="PANTHER" id="PTHR31170">
    <property type="entry name" value="BNAC04G53230D PROTEIN"/>
    <property type="match status" value="1"/>
</dbReference>
<proteinExistence type="predicted"/>
<accession>A0A834G1W7</accession>
<dbReference type="EMBL" id="WJXA01000012">
    <property type="protein sequence ID" value="KAF7123278.1"/>
    <property type="molecule type" value="Genomic_DNA"/>
</dbReference>
<organism evidence="2 3">
    <name type="scientific">Rhododendron simsii</name>
    <name type="common">Sims's rhododendron</name>
    <dbReference type="NCBI Taxonomy" id="118357"/>
    <lineage>
        <taxon>Eukaryota</taxon>
        <taxon>Viridiplantae</taxon>
        <taxon>Streptophyta</taxon>
        <taxon>Embryophyta</taxon>
        <taxon>Tracheophyta</taxon>
        <taxon>Spermatophyta</taxon>
        <taxon>Magnoliopsida</taxon>
        <taxon>eudicotyledons</taxon>
        <taxon>Gunneridae</taxon>
        <taxon>Pentapetalae</taxon>
        <taxon>asterids</taxon>
        <taxon>Ericales</taxon>
        <taxon>Ericaceae</taxon>
        <taxon>Ericoideae</taxon>
        <taxon>Rhodoreae</taxon>
        <taxon>Rhododendron</taxon>
    </lineage>
</organism>
<dbReference type="InterPro" id="IPR004158">
    <property type="entry name" value="DUF247_pln"/>
</dbReference>
<keyword evidence="3" id="KW-1185">Reference proteome</keyword>
<evidence type="ECO:0000256" key="1">
    <source>
        <dbReference type="SAM" id="MobiDB-lite"/>
    </source>
</evidence>
<name>A0A834G1W7_RHOSS</name>